<reference evidence="2 3" key="1">
    <citation type="submission" date="2019-06" db="EMBL/GenBank/DDBJ databases">
        <title>Genome Sequence of the Brown Rot Fungal Pathogen Monilinia fructicola.</title>
        <authorList>
            <person name="De Miccolis Angelini R.M."/>
            <person name="Landi L."/>
            <person name="Abate D."/>
            <person name="Pollastro S."/>
            <person name="Romanazzi G."/>
            <person name="Faretra F."/>
        </authorList>
    </citation>
    <scope>NUCLEOTIDE SEQUENCE [LARGE SCALE GENOMIC DNA]</scope>
    <source>
        <strain evidence="2 3">Mfrc123</strain>
    </source>
</reference>
<dbReference type="EMBL" id="VICG01000003">
    <property type="protein sequence ID" value="KAA8573594.1"/>
    <property type="molecule type" value="Genomic_DNA"/>
</dbReference>
<organism evidence="2 3">
    <name type="scientific">Monilinia fructicola</name>
    <name type="common">Brown rot fungus</name>
    <name type="synonym">Ciboria fructicola</name>
    <dbReference type="NCBI Taxonomy" id="38448"/>
    <lineage>
        <taxon>Eukaryota</taxon>
        <taxon>Fungi</taxon>
        <taxon>Dikarya</taxon>
        <taxon>Ascomycota</taxon>
        <taxon>Pezizomycotina</taxon>
        <taxon>Leotiomycetes</taxon>
        <taxon>Helotiales</taxon>
        <taxon>Sclerotiniaceae</taxon>
        <taxon>Monilinia</taxon>
    </lineage>
</organism>
<evidence type="ECO:0000313" key="2">
    <source>
        <dbReference type="EMBL" id="KAA8573594.1"/>
    </source>
</evidence>
<keyword evidence="3" id="KW-1185">Reference proteome</keyword>
<comment type="caution">
    <text evidence="2">The sequence shown here is derived from an EMBL/GenBank/DDBJ whole genome shotgun (WGS) entry which is preliminary data.</text>
</comment>
<dbReference type="AlphaFoldDB" id="A0A5M9JVP5"/>
<feature type="region of interest" description="Disordered" evidence="1">
    <location>
        <begin position="225"/>
        <end position="255"/>
    </location>
</feature>
<accession>A0A5M9JVP5</accession>
<feature type="compositionally biased region" description="Polar residues" evidence="1">
    <location>
        <begin position="318"/>
        <end position="327"/>
    </location>
</feature>
<feature type="region of interest" description="Disordered" evidence="1">
    <location>
        <begin position="318"/>
        <end position="345"/>
    </location>
</feature>
<evidence type="ECO:0000313" key="3">
    <source>
        <dbReference type="Proteomes" id="UP000322873"/>
    </source>
</evidence>
<protein>
    <submittedName>
        <fullName evidence="2">Uncharacterized protein</fullName>
    </submittedName>
</protein>
<name>A0A5M9JVP5_MONFR</name>
<dbReference type="Proteomes" id="UP000322873">
    <property type="component" value="Unassembled WGS sequence"/>
</dbReference>
<dbReference type="VEuPathDB" id="FungiDB:MFRU_001g04400"/>
<proteinExistence type="predicted"/>
<gene>
    <name evidence="2" type="ORF">EYC84_005177</name>
</gene>
<evidence type="ECO:0000256" key="1">
    <source>
        <dbReference type="SAM" id="MobiDB-lite"/>
    </source>
</evidence>
<sequence length="345" mass="39734">MQATMADSNEDCYLYMKNCSRPFHELDSGRTASCKLPSSRIPKKVSADTQSSPTPIVRSPSLKAVPQTMMVAWLFDLYEQDPDMDFDCEEYNLRRLSSEFRLNFEDMIVLPIRLKKPSPFVEFDTPPATVVDEFDFADQHPNGWMSTFQYCTERALQKAAAARQKTHRRWYISPFELTQEYLESFEWMDKIEQDNFIKTMQSLQLQVAFQKQGLSMRIEDIDNTTPMDDEKNIGKSHTKLVDGSCIPRDGSDDEAEESFMADQISLAEFEDQFWDDDYKQASAPSSSVPIQLEPQSLTAPAHDQHSWETILKSIIHSQSTTESTSFDPTEKTFRAYRNTRNPGEL</sequence>